<accession>A0A561PTK2</accession>
<reference evidence="1 2" key="1">
    <citation type="submission" date="2019-06" db="EMBL/GenBank/DDBJ databases">
        <title>Sorghum-associated microbial communities from plants grown in Nebraska, USA.</title>
        <authorList>
            <person name="Schachtman D."/>
        </authorList>
    </citation>
    <scope>NUCLEOTIDE SEQUENCE [LARGE SCALE GENOMIC DNA]</scope>
    <source>
        <strain evidence="1 2">1209</strain>
    </source>
</reference>
<dbReference type="AlphaFoldDB" id="A0A561PTK2"/>
<comment type="caution">
    <text evidence="1">The sequence shown here is derived from an EMBL/GenBank/DDBJ whole genome shotgun (WGS) entry which is preliminary data.</text>
</comment>
<protein>
    <submittedName>
        <fullName evidence="1">Uncharacterized protein</fullName>
    </submittedName>
</protein>
<gene>
    <name evidence="1" type="ORF">FHW36_103202</name>
</gene>
<dbReference type="OrthoDB" id="658345at2"/>
<evidence type="ECO:0000313" key="2">
    <source>
        <dbReference type="Proteomes" id="UP000320811"/>
    </source>
</evidence>
<sequence length="171" mass="19020">MKMSHYLRQGKSENYQDAEAKGLLKAGEVAALLSKRFNTKIAAKELEVFASEWHHAGVFKRAASGKLGGRRVYFFSATDIDQISLEKIQANRVTAASKPAPDTRVVQGWYPQFFRMTDPVTHKTFSKPFIGIYKGRADKAPKGFTPLDDKAFAAAEIQRGKALRPGEVPVF</sequence>
<dbReference type="EMBL" id="VIWO01000003">
    <property type="protein sequence ID" value="TWF41398.1"/>
    <property type="molecule type" value="Genomic_DNA"/>
</dbReference>
<organism evidence="1 2">
    <name type="scientific">Chitinophaga polysaccharea</name>
    <dbReference type="NCBI Taxonomy" id="1293035"/>
    <lineage>
        <taxon>Bacteria</taxon>
        <taxon>Pseudomonadati</taxon>
        <taxon>Bacteroidota</taxon>
        <taxon>Chitinophagia</taxon>
        <taxon>Chitinophagales</taxon>
        <taxon>Chitinophagaceae</taxon>
        <taxon>Chitinophaga</taxon>
    </lineage>
</organism>
<dbReference type="Proteomes" id="UP000320811">
    <property type="component" value="Unassembled WGS sequence"/>
</dbReference>
<evidence type="ECO:0000313" key="1">
    <source>
        <dbReference type="EMBL" id="TWF41398.1"/>
    </source>
</evidence>
<proteinExistence type="predicted"/>
<name>A0A561PTK2_9BACT</name>
<dbReference type="RefSeq" id="WP_145668965.1">
    <property type="nucleotide sequence ID" value="NZ_VIWO01000003.1"/>
</dbReference>
<keyword evidence="2" id="KW-1185">Reference proteome</keyword>